<evidence type="ECO:0000256" key="2">
    <source>
        <dbReference type="PROSITE-ProRule" id="PRU00284"/>
    </source>
</evidence>
<keyword evidence="3" id="KW-0812">Transmembrane</keyword>
<name>A0ABY6ATU6_9BURK</name>
<dbReference type="Proteomes" id="UP001064933">
    <property type="component" value="Chromosome"/>
</dbReference>
<evidence type="ECO:0000259" key="4">
    <source>
        <dbReference type="PROSITE" id="PS50111"/>
    </source>
</evidence>
<evidence type="ECO:0000313" key="5">
    <source>
        <dbReference type="EMBL" id="UXH76651.1"/>
    </source>
</evidence>
<dbReference type="SUPFAM" id="SSF58104">
    <property type="entry name" value="Methyl-accepting chemotaxis protein (MCP) signaling domain"/>
    <property type="match status" value="1"/>
</dbReference>
<reference evidence="5" key="1">
    <citation type="submission" date="2022-10" db="EMBL/GenBank/DDBJ databases">
        <title>Characterization and whole genome sequencing of a new Roseateles species, isolated from fresh water.</title>
        <authorList>
            <person name="Guliayeva D.Y."/>
            <person name="Akhremchuk A.E."/>
            <person name="Sikolenko M.A."/>
            <person name="Valentovich L.N."/>
            <person name="Sidarenka A.V."/>
        </authorList>
    </citation>
    <scope>NUCLEOTIDE SEQUENCE</scope>
    <source>
        <strain evidence="5">BIM B-1768</strain>
    </source>
</reference>
<proteinExistence type="predicted"/>
<evidence type="ECO:0000256" key="1">
    <source>
        <dbReference type="ARBA" id="ARBA00023224"/>
    </source>
</evidence>
<evidence type="ECO:0000313" key="6">
    <source>
        <dbReference type="Proteomes" id="UP001064933"/>
    </source>
</evidence>
<dbReference type="Pfam" id="PF05227">
    <property type="entry name" value="CHASE3"/>
    <property type="match status" value="1"/>
</dbReference>
<dbReference type="Pfam" id="PF00015">
    <property type="entry name" value="MCPsignal"/>
    <property type="match status" value="1"/>
</dbReference>
<dbReference type="Gene3D" id="1.10.287.950">
    <property type="entry name" value="Methyl-accepting chemotaxis protein"/>
    <property type="match status" value="1"/>
</dbReference>
<protein>
    <submittedName>
        <fullName evidence="5">Methyl-accepting chemotaxis protein</fullName>
    </submittedName>
</protein>
<evidence type="ECO:0000256" key="3">
    <source>
        <dbReference type="SAM" id="Phobius"/>
    </source>
</evidence>
<dbReference type="PROSITE" id="PS50111">
    <property type="entry name" value="CHEMOTAXIS_TRANSDUC_2"/>
    <property type="match status" value="1"/>
</dbReference>
<feature type="transmembrane region" description="Helical" evidence="3">
    <location>
        <begin position="182"/>
        <end position="202"/>
    </location>
</feature>
<dbReference type="PANTHER" id="PTHR32089">
    <property type="entry name" value="METHYL-ACCEPTING CHEMOTAXIS PROTEIN MCPB"/>
    <property type="match status" value="1"/>
</dbReference>
<keyword evidence="3" id="KW-1133">Transmembrane helix</keyword>
<keyword evidence="3" id="KW-0472">Membrane</keyword>
<accession>A0ABY6ATU6</accession>
<feature type="domain" description="Methyl-accepting transducer" evidence="4">
    <location>
        <begin position="213"/>
        <end position="449"/>
    </location>
</feature>
<dbReference type="InterPro" id="IPR004089">
    <property type="entry name" value="MCPsignal_dom"/>
</dbReference>
<dbReference type="RefSeq" id="WP_261756386.1">
    <property type="nucleotide sequence ID" value="NZ_CP104562.2"/>
</dbReference>
<dbReference type="CDD" id="cd19410">
    <property type="entry name" value="HK9-like_sensor"/>
    <property type="match status" value="1"/>
</dbReference>
<gene>
    <name evidence="5" type="ORF">N4261_16580</name>
</gene>
<sequence length="497" mass="53282">MWTFGKKMGMGFGLSFLVLLIVGTVALRGTFLMVETSERVSRSHESLRAVTSLMSALKDAETGQRGFLLTGDERYLEPFQDGSVDVGRWMIRLRALPLATTHADALNQIETSARDLLNLHAQRIELRRKISLEGVLHAVATGEGRRRMEALREAIGTIEADESAALEASAIELQRTAGVVKAASLIGTSLGLLIVVAAWMLLQRHLSRTVGLAAHEMELRSNELQTASHQQNTASKETASSMTEVAVATHQLLATAHQIGRNAGDVAEAAAATDRTAQEAARSATESRLAAQAMREQIRRVVEQIVELGKRAQGIGSIVGMVEELAERTNILALNALIEASQAGEAGLRFTVVAEEVRALADRMRDATRDIRSQLEGVWNSSNATVMATETGAKAVERSATLFETVSRQLGEVSTQVSAAAGAAQEIRLGTQQQASALGQLEIALSGASQSSRESEQASAQNLSTAAELSKTAQRLRRLVVAEHRFAAAGVAPAFRH</sequence>
<dbReference type="EMBL" id="CP104562">
    <property type="protein sequence ID" value="UXH76651.1"/>
    <property type="molecule type" value="Genomic_DNA"/>
</dbReference>
<dbReference type="InterPro" id="IPR007891">
    <property type="entry name" value="CHASE3"/>
</dbReference>
<organism evidence="5 6">
    <name type="scientific">Roseateles amylovorans</name>
    <dbReference type="NCBI Taxonomy" id="2978473"/>
    <lineage>
        <taxon>Bacteria</taxon>
        <taxon>Pseudomonadati</taxon>
        <taxon>Pseudomonadota</taxon>
        <taxon>Betaproteobacteria</taxon>
        <taxon>Burkholderiales</taxon>
        <taxon>Sphaerotilaceae</taxon>
        <taxon>Roseateles</taxon>
    </lineage>
</organism>
<keyword evidence="6" id="KW-1185">Reference proteome</keyword>
<keyword evidence="1 2" id="KW-0807">Transducer</keyword>
<dbReference type="SMART" id="SM00283">
    <property type="entry name" value="MA"/>
    <property type="match status" value="1"/>
</dbReference>
<dbReference type="PANTHER" id="PTHR32089:SF112">
    <property type="entry name" value="LYSOZYME-LIKE PROTEIN-RELATED"/>
    <property type="match status" value="1"/>
</dbReference>